<feature type="compositionally biased region" description="Low complexity" evidence="1">
    <location>
        <begin position="21"/>
        <end position="31"/>
    </location>
</feature>
<dbReference type="EMBL" id="JASCZI010242278">
    <property type="protein sequence ID" value="MED6210451.1"/>
    <property type="molecule type" value="Genomic_DNA"/>
</dbReference>
<proteinExistence type="predicted"/>
<feature type="region of interest" description="Disordered" evidence="1">
    <location>
        <begin position="112"/>
        <end position="159"/>
    </location>
</feature>
<name>A0ABU6YKK7_9FABA</name>
<feature type="compositionally biased region" description="Basic and acidic residues" evidence="1">
    <location>
        <begin position="280"/>
        <end position="326"/>
    </location>
</feature>
<feature type="compositionally biased region" description="Low complexity" evidence="1">
    <location>
        <begin position="39"/>
        <end position="49"/>
    </location>
</feature>
<accession>A0ABU6YKK7</accession>
<feature type="region of interest" description="Disordered" evidence="1">
    <location>
        <begin position="1"/>
        <end position="69"/>
    </location>
</feature>
<protein>
    <submittedName>
        <fullName evidence="2">Uncharacterized protein</fullName>
    </submittedName>
</protein>
<dbReference type="Proteomes" id="UP001341840">
    <property type="component" value="Unassembled WGS sequence"/>
</dbReference>
<comment type="caution">
    <text evidence="2">The sequence shown here is derived from an EMBL/GenBank/DDBJ whole genome shotgun (WGS) entry which is preliminary data.</text>
</comment>
<evidence type="ECO:0000313" key="3">
    <source>
        <dbReference type="Proteomes" id="UP001341840"/>
    </source>
</evidence>
<gene>
    <name evidence="2" type="ORF">PIB30_064220</name>
</gene>
<feature type="compositionally biased region" description="Basic and acidic residues" evidence="1">
    <location>
        <begin position="112"/>
        <end position="135"/>
    </location>
</feature>
<reference evidence="2 3" key="1">
    <citation type="journal article" date="2023" name="Plants (Basel)">
        <title>Bridging the Gap: Combining Genomics and Transcriptomics Approaches to Understand Stylosanthes scabra, an Orphan Legume from the Brazilian Caatinga.</title>
        <authorList>
            <person name="Ferreira-Neto J.R.C."/>
            <person name="da Silva M.D."/>
            <person name="Binneck E."/>
            <person name="de Melo N.F."/>
            <person name="da Silva R.H."/>
            <person name="de Melo A.L.T.M."/>
            <person name="Pandolfi V."/>
            <person name="Bustamante F.O."/>
            <person name="Brasileiro-Vidal A.C."/>
            <person name="Benko-Iseppon A.M."/>
        </authorList>
    </citation>
    <scope>NUCLEOTIDE SEQUENCE [LARGE SCALE GENOMIC DNA]</scope>
    <source>
        <tissue evidence="2">Leaves</tissue>
    </source>
</reference>
<keyword evidence="3" id="KW-1185">Reference proteome</keyword>
<feature type="region of interest" description="Disordered" evidence="1">
    <location>
        <begin position="75"/>
        <end position="94"/>
    </location>
</feature>
<evidence type="ECO:0000256" key="1">
    <source>
        <dbReference type="SAM" id="MobiDB-lite"/>
    </source>
</evidence>
<sequence length="443" mass="50670">MEEKKKHPSLPSNYVTLADLQQRWLQQQKQQQPPPPAVEPQQPHQQQHQDQGDSHQPHATASRFSNESQLLVDAGIKDIDGDGDLNLEGKCSNELKERVKLKSKRVRVAEKGTKFKQEKEGKEKEEWHYQEDLHQQRHRGTAVRSFAGRKSSVKHRNHRKIRRDLVTYVEKQLNDADAEIGGVDANLESKGDSELEKNEKAKPKPRVYERGITTEEKKEDEDVKQERNGTPSRSFSRKQHRNARSYSRKVPAGTNAEKQCGDTGTGGGESMVNATAKQPLVEERKTEVEEVNGKKQKEEVNNAENEKAKIIESQSSEEKSGGCGSKMEEVEQRFRGLGFRRARDDFNYSQPRRGSYGGRGYGYSNRNGYRGSYGYGYGYGKRDFDGFRPQHYDESGKRGHFGASGSFMKKRMSFKRMIRSSCRVEPCSTRHEIDLPKNKAFFK</sequence>
<feature type="compositionally biased region" description="Basic residues" evidence="1">
    <location>
        <begin position="235"/>
        <end position="247"/>
    </location>
</feature>
<organism evidence="2 3">
    <name type="scientific">Stylosanthes scabra</name>
    <dbReference type="NCBI Taxonomy" id="79078"/>
    <lineage>
        <taxon>Eukaryota</taxon>
        <taxon>Viridiplantae</taxon>
        <taxon>Streptophyta</taxon>
        <taxon>Embryophyta</taxon>
        <taxon>Tracheophyta</taxon>
        <taxon>Spermatophyta</taxon>
        <taxon>Magnoliopsida</taxon>
        <taxon>eudicotyledons</taxon>
        <taxon>Gunneridae</taxon>
        <taxon>Pentapetalae</taxon>
        <taxon>rosids</taxon>
        <taxon>fabids</taxon>
        <taxon>Fabales</taxon>
        <taxon>Fabaceae</taxon>
        <taxon>Papilionoideae</taxon>
        <taxon>50 kb inversion clade</taxon>
        <taxon>dalbergioids sensu lato</taxon>
        <taxon>Dalbergieae</taxon>
        <taxon>Pterocarpus clade</taxon>
        <taxon>Stylosanthes</taxon>
    </lineage>
</organism>
<feature type="compositionally biased region" description="Basic and acidic residues" evidence="1">
    <location>
        <begin position="187"/>
        <end position="227"/>
    </location>
</feature>
<feature type="region of interest" description="Disordered" evidence="1">
    <location>
        <begin position="173"/>
        <end position="326"/>
    </location>
</feature>
<evidence type="ECO:0000313" key="2">
    <source>
        <dbReference type="EMBL" id="MED6210451.1"/>
    </source>
</evidence>